<evidence type="ECO:0000256" key="1">
    <source>
        <dbReference type="PROSITE-ProRule" id="PRU00175"/>
    </source>
</evidence>
<dbReference type="Proteomes" id="UP000179807">
    <property type="component" value="Unassembled WGS sequence"/>
</dbReference>
<feature type="compositionally biased region" description="Basic and acidic residues" evidence="2">
    <location>
        <begin position="107"/>
        <end position="117"/>
    </location>
</feature>
<proteinExistence type="predicted"/>
<feature type="region of interest" description="Disordered" evidence="2">
    <location>
        <begin position="1"/>
        <end position="72"/>
    </location>
</feature>
<dbReference type="PROSITE" id="PS50089">
    <property type="entry name" value="ZF_RING_2"/>
    <property type="match status" value="1"/>
</dbReference>
<accession>A0A1J4L048</accession>
<dbReference type="SUPFAM" id="SSF57850">
    <property type="entry name" value="RING/U-box"/>
    <property type="match status" value="1"/>
</dbReference>
<dbReference type="VEuPathDB" id="TrichDB:TRFO_12941"/>
<gene>
    <name evidence="4" type="ORF">TRFO_12941</name>
</gene>
<feature type="domain" description="RING-type" evidence="3">
    <location>
        <begin position="257"/>
        <end position="298"/>
    </location>
</feature>
<dbReference type="CDD" id="cd16481">
    <property type="entry name" value="RING-H2_TTC3"/>
    <property type="match status" value="1"/>
</dbReference>
<organism evidence="4 5">
    <name type="scientific">Tritrichomonas foetus</name>
    <dbReference type="NCBI Taxonomy" id="1144522"/>
    <lineage>
        <taxon>Eukaryota</taxon>
        <taxon>Metamonada</taxon>
        <taxon>Parabasalia</taxon>
        <taxon>Tritrichomonadida</taxon>
        <taxon>Tritrichomonadidae</taxon>
        <taxon>Tritrichomonas</taxon>
    </lineage>
</organism>
<dbReference type="OrthoDB" id="8062037at2759"/>
<keyword evidence="5" id="KW-1185">Reference proteome</keyword>
<dbReference type="EMBL" id="MLAK01000068">
    <property type="protein sequence ID" value="OHT16843.1"/>
    <property type="molecule type" value="Genomic_DNA"/>
</dbReference>
<dbReference type="RefSeq" id="XP_068369979.1">
    <property type="nucleotide sequence ID" value="XM_068496938.1"/>
</dbReference>
<evidence type="ECO:0000256" key="2">
    <source>
        <dbReference type="SAM" id="MobiDB-lite"/>
    </source>
</evidence>
<dbReference type="SMART" id="SM00184">
    <property type="entry name" value="RING"/>
    <property type="match status" value="1"/>
</dbReference>
<keyword evidence="1" id="KW-0863">Zinc-finger</keyword>
<protein>
    <recommendedName>
        <fullName evidence="3">RING-type domain-containing protein</fullName>
    </recommendedName>
</protein>
<dbReference type="AlphaFoldDB" id="A0A1J4L048"/>
<keyword evidence="1" id="KW-0862">Zinc</keyword>
<evidence type="ECO:0000259" key="3">
    <source>
        <dbReference type="PROSITE" id="PS50089"/>
    </source>
</evidence>
<feature type="region of interest" description="Disordered" evidence="2">
    <location>
        <begin position="107"/>
        <end position="127"/>
    </location>
</feature>
<evidence type="ECO:0000313" key="5">
    <source>
        <dbReference type="Proteomes" id="UP000179807"/>
    </source>
</evidence>
<dbReference type="InterPro" id="IPR001841">
    <property type="entry name" value="Znf_RING"/>
</dbReference>
<keyword evidence="1" id="KW-0479">Metal-binding</keyword>
<dbReference type="Gene3D" id="3.30.40.10">
    <property type="entry name" value="Zinc/RING finger domain, C3HC4 (zinc finger)"/>
    <property type="match status" value="1"/>
</dbReference>
<name>A0A1J4L048_9EUKA</name>
<sequence length="302" mass="34302">MPAKRQRPAWVDPAEDLAPPSRPPFQPYPDGMGPNPGPNGKSQYARPSDDPNFRKPQKPGAPKQEWCNPNADNTWYEDESLHNPVWAQEVVTPEHVLGLKQRKVRRSEYVHPEDDPRYTGPKKKGPNDPNEVWECPYCGAMWYALEPGQCPQCHVLLISARPTKSLMDPLIEACKMIDEGHDPRDGLIDKQLDQLLKEQAASVGVVRPDRDTTPKFTGKRRVLCIDPAEIPKVRDPSIIYIPLYPMSKAELAKRPQCTCCHMVMKLGQRTAKLECGHIFHSNCLTQYLKNKDDCPECHEKIQ</sequence>
<dbReference type="GeneID" id="94831642"/>
<dbReference type="GO" id="GO:0008270">
    <property type="term" value="F:zinc ion binding"/>
    <property type="evidence" value="ECO:0007669"/>
    <property type="project" value="UniProtKB-KW"/>
</dbReference>
<evidence type="ECO:0000313" key="4">
    <source>
        <dbReference type="EMBL" id="OHT16843.1"/>
    </source>
</evidence>
<dbReference type="Pfam" id="PF13639">
    <property type="entry name" value="zf-RING_2"/>
    <property type="match status" value="1"/>
</dbReference>
<comment type="caution">
    <text evidence="4">The sequence shown here is derived from an EMBL/GenBank/DDBJ whole genome shotgun (WGS) entry which is preliminary data.</text>
</comment>
<reference evidence="4" key="1">
    <citation type="submission" date="2016-10" db="EMBL/GenBank/DDBJ databases">
        <authorList>
            <person name="Benchimol M."/>
            <person name="Almeida L.G."/>
            <person name="Vasconcelos A.T."/>
            <person name="Perreira-Neves A."/>
            <person name="Rosa I.A."/>
            <person name="Tasca T."/>
            <person name="Bogo M.R."/>
            <person name="de Souza W."/>
        </authorList>
    </citation>
    <scope>NUCLEOTIDE SEQUENCE [LARGE SCALE GENOMIC DNA]</scope>
    <source>
        <strain evidence="4">K</strain>
    </source>
</reference>
<dbReference type="InterPro" id="IPR013083">
    <property type="entry name" value="Znf_RING/FYVE/PHD"/>
</dbReference>